<organism evidence="1 2">
    <name type="scientific">Limosa lapponica baueri</name>
    <dbReference type="NCBI Taxonomy" id="1758121"/>
    <lineage>
        <taxon>Eukaryota</taxon>
        <taxon>Metazoa</taxon>
        <taxon>Chordata</taxon>
        <taxon>Craniata</taxon>
        <taxon>Vertebrata</taxon>
        <taxon>Euteleostomi</taxon>
        <taxon>Archelosauria</taxon>
        <taxon>Archosauria</taxon>
        <taxon>Dinosauria</taxon>
        <taxon>Saurischia</taxon>
        <taxon>Theropoda</taxon>
        <taxon>Coelurosauria</taxon>
        <taxon>Aves</taxon>
        <taxon>Neognathae</taxon>
        <taxon>Neoaves</taxon>
        <taxon>Charadriiformes</taxon>
        <taxon>Scolopacidae</taxon>
        <taxon>Limosa</taxon>
    </lineage>
</organism>
<sequence>MKLVRGLKHKSYEEHLRELWLFSLEKRRLRSDLVALYNYLKGGCGEVRVGLSSNRSRLQLLSYEDRLRDMGLFILEKRRLHGEFIVAFQYIRGAYEKDGENLFSKACNERTKDNGFNLKEGKFRWNIRKKNYDESGEILAQVAQRSGFAIPGCVPKGFKQPDLVKDVPAMGEGMD</sequence>
<dbReference type="EMBL" id="KZ506522">
    <property type="protein sequence ID" value="PKU39290.1"/>
    <property type="molecule type" value="Genomic_DNA"/>
</dbReference>
<accession>A0A2I0TZP1</accession>
<evidence type="ECO:0000313" key="1">
    <source>
        <dbReference type="EMBL" id="PKU39290.1"/>
    </source>
</evidence>
<gene>
    <name evidence="1" type="ORF">llap_10403</name>
</gene>
<protein>
    <submittedName>
        <fullName evidence="1">Uncharacterized protein</fullName>
    </submittedName>
</protein>
<name>A0A2I0TZP1_LIMLA</name>
<reference evidence="2" key="1">
    <citation type="submission" date="2017-11" db="EMBL/GenBank/DDBJ databases">
        <authorList>
            <person name="Lima N.C."/>
            <person name="Parody-Merino A.M."/>
            <person name="Battley P.F."/>
            <person name="Fidler A.E."/>
            <person name="Prosdocimi F."/>
        </authorList>
    </citation>
    <scope>NUCLEOTIDE SEQUENCE [LARGE SCALE GENOMIC DNA]</scope>
</reference>
<dbReference type="AlphaFoldDB" id="A0A2I0TZP1"/>
<reference evidence="2" key="2">
    <citation type="submission" date="2017-12" db="EMBL/GenBank/DDBJ databases">
        <title>Genome sequence of the Bar-tailed Godwit (Limosa lapponica baueri).</title>
        <authorList>
            <person name="Lima N.C.B."/>
            <person name="Parody-Merino A.M."/>
            <person name="Battley P.F."/>
            <person name="Fidler A.E."/>
            <person name="Prosdocimi F."/>
        </authorList>
    </citation>
    <scope>NUCLEOTIDE SEQUENCE [LARGE SCALE GENOMIC DNA]</scope>
</reference>
<evidence type="ECO:0000313" key="2">
    <source>
        <dbReference type="Proteomes" id="UP000233556"/>
    </source>
</evidence>
<dbReference type="Proteomes" id="UP000233556">
    <property type="component" value="Unassembled WGS sequence"/>
</dbReference>
<proteinExistence type="predicted"/>
<keyword evidence="2" id="KW-1185">Reference proteome</keyword>